<feature type="region of interest" description="Disordered" evidence="3">
    <location>
        <begin position="125"/>
        <end position="147"/>
    </location>
</feature>
<reference evidence="5 6" key="1">
    <citation type="submission" date="2024-02" db="EMBL/GenBank/DDBJ databases">
        <authorList>
            <person name="Chen Y."/>
            <person name="Shah S."/>
            <person name="Dougan E. K."/>
            <person name="Thang M."/>
            <person name="Chan C."/>
        </authorList>
    </citation>
    <scope>NUCLEOTIDE SEQUENCE [LARGE SCALE GENOMIC DNA]</scope>
</reference>
<dbReference type="InterPro" id="IPR023214">
    <property type="entry name" value="HAD_sf"/>
</dbReference>
<dbReference type="Gene3D" id="3.40.50.2000">
    <property type="entry name" value="Glycogen Phosphorylase B"/>
    <property type="match status" value="2"/>
</dbReference>
<dbReference type="InterPro" id="IPR013783">
    <property type="entry name" value="Ig-like_fold"/>
</dbReference>
<dbReference type="SMART" id="SM01065">
    <property type="entry name" value="CBM_2"/>
    <property type="match status" value="1"/>
</dbReference>
<dbReference type="SUPFAM" id="SSF49452">
    <property type="entry name" value="Starch-binding domain-like"/>
    <property type="match status" value="1"/>
</dbReference>
<gene>
    <name evidence="5" type="ORF">SCF082_LOCUS31700</name>
</gene>
<evidence type="ECO:0000313" key="6">
    <source>
        <dbReference type="Proteomes" id="UP001642464"/>
    </source>
</evidence>
<dbReference type="Pfam" id="PF00982">
    <property type="entry name" value="Glyco_transf_20"/>
    <property type="match status" value="1"/>
</dbReference>
<dbReference type="Gene3D" id="2.60.40.10">
    <property type="entry name" value="Immunoglobulins"/>
    <property type="match status" value="1"/>
</dbReference>
<evidence type="ECO:0000256" key="1">
    <source>
        <dbReference type="ARBA" id="ARBA00005409"/>
    </source>
</evidence>
<dbReference type="Gene3D" id="3.40.50.1000">
    <property type="entry name" value="HAD superfamily/HAD-like"/>
    <property type="match status" value="1"/>
</dbReference>
<dbReference type="Proteomes" id="UP001642464">
    <property type="component" value="Unassembled WGS sequence"/>
</dbReference>
<dbReference type="SUPFAM" id="SSF56784">
    <property type="entry name" value="HAD-like"/>
    <property type="match status" value="1"/>
</dbReference>
<proteinExistence type="inferred from homology"/>
<sequence length="1110" mass="123996">MGVKTKVFFRWHGVHVASDEEVRVTGSCDELGSWDTSQAVPLSRVEQCKNCWWSVQGVRIPLKEHFEYRYAIFKAQSDDFLRWTVEMEEPHFAVATGRHMTLEDDGGRCRATGDDEIMQLRANAFERQNSHETPPQTPRPSPRMGLRSKSMDLTQLCDVSRDDKAFLVFRNLPVVVTKSETGEWQVEKISDSAGTALPLLKHFTQTDAQLPAGEAIDIKVKFIGNPGVCVEDEAERKKLSEILAQHSCIPVFLDADLVQKHNFFAEDYLWPVFHNMKIFDSTVTGDADMESFDKALWKSFLALNNAYAEVITNHGDEDTLVWIHDYELVMVPRFVYHRNPDFTTGLFLHCAFPSTEVMSCLPVREEILQGMLSSRLVTFQTFDYLRHFMSCCSEVLGCRHSFQKGGILQVEHDARSVVVFADHFAIPYNHLVRKLSDEKVIDRARSIQNEFKGKTIIGSYDRFDCFSGLALKLGIFHRFLMEYRSHRQNVVLVQYVRARYTDSKRFGMVSLEELQQMADETNKAFAKTGEVVVKLVVEETSREKQLGVLLATDVLLDTSTNDGLNLIPFNFYAAHSQDHKGVALISEFCGCSSVLTGAFKINPWNTSGVLSALDEAISISKEDQAERFLKDHSYVSSQTLVQWVHKNLSELKVTRNSNLMAHRSSMTGPPHIQEDEVVNAYRTAKKRAIFLDNEGTIAAKARWQIQSGGMMALQKKGQPPDPQVLDLLQTLVNDRGNTVVVLSGRTKEVMEEWFSCVDGLGLCAEHGFHRWPPRSLQGDGFGVGWRSEGLSDDNQEWKNLAIELIQQYVRRIQGSILEAKACAISWNYREVGAAGVIDDVALELMRFLDPDSPSGLLHGYPVKVFMGKGYVEVKRADVDKGAACVKTLEEMGSVDFVLCVGDDTSDEDMFQAVNRYFQAKGDVGGLSSALSQSSMGFKKSGCGSLASLDGLDVSPAESPRNSVSPKDRPRPPPRVAFTEDSVSELPLSANSPIMRTQVIPATQVFTATMGRKPTQAKAFFADVNELTHLLKKIATAAIRGSFSRYSSMPMLMKEEDLHEHTEEEEELADAFRLGRATTASSVPIDHGLSGGATNDLPICTKGPEAEAFEG</sequence>
<keyword evidence="6" id="KW-1185">Reference proteome</keyword>
<dbReference type="NCBIfam" id="TIGR01484">
    <property type="entry name" value="HAD-SF-IIB"/>
    <property type="match status" value="1"/>
</dbReference>
<evidence type="ECO:0000313" key="5">
    <source>
        <dbReference type="EMBL" id="CAK9060043.1"/>
    </source>
</evidence>
<dbReference type="Pfam" id="PF02358">
    <property type="entry name" value="Trehalose_PPase"/>
    <property type="match status" value="1"/>
</dbReference>
<dbReference type="InterPro" id="IPR006379">
    <property type="entry name" value="HAD-SF_hydro_IIB"/>
</dbReference>
<dbReference type="PROSITE" id="PS51166">
    <property type="entry name" value="CBM20"/>
    <property type="match status" value="1"/>
</dbReference>
<protein>
    <submittedName>
        <fullName evidence="5">Alpha</fullName>
    </submittedName>
</protein>
<dbReference type="PANTHER" id="PTHR10788:SF94">
    <property type="entry name" value="ALPHA,ALPHA-TREHALOSE-PHOSPHATE SYNTHASE [UDP-FORMING] 5"/>
    <property type="match status" value="1"/>
</dbReference>
<dbReference type="InterPro" id="IPR036412">
    <property type="entry name" value="HAD-like_sf"/>
</dbReference>
<name>A0ABP0N8B9_9DINO</name>
<dbReference type="PANTHER" id="PTHR10788">
    <property type="entry name" value="TREHALOSE-6-PHOSPHATE SYNTHASE"/>
    <property type="match status" value="1"/>
</dbReference>
<evidence type="ECO:0000256" key="2">
    <source>
        <dbReference type="ARBA" id="ARBA00006330"/>
    </source>
</evidence>
<comment type="similarity">
    <text evidence="1">In the N-terminal section; belongs to the glycosyltransferase 20 family.</text>
</comment>
<feature type="region of interest" description="Disordered" evidence="3">
    <location>
        <begin position="950"/>
        <end position="975"/>
    </location>
</feature>
<dbReference type="InterPro" id="IPR013784">
    <property type="entry name" value="Carb-bd-like_fold"/>
</dbReference>
<organism evidence="5 6">
    <name type="scientific">Durusdinium trenchii</name>
    <dbReference type="NCBI Taxonomy" id="1381693"/>
    <lineage>
        <taxon>Eukaryota</taxon>
        <taxon>Sar</taxon>
        <taxon>Alveolata</taxon>
        <taxon>Dinophyceae</taxon>
        <taxon>Suessiales</taxon>
        <taxon>Symbiodiniaceae</taxon>
        <taxon>Durusdinium</taxon>
    </lineage>
</organism>
<dbReference type="InterPro" id="IPR003337">
    <property type="entry name" value="Trehalose_PPase"/>
</dbReference>
<feature type="domain" description="CBM20" evidence="4">
    <location>
        <begin position="1"/>
        <end position="119"/>
    </location>
</feature>
<dbReference type="EMBL" id="CAXAMM010027002">
    <property type="protein sequence ID" value="CAK9060043.1"/>
    <property type="molecule type" value="Genomic_DNA"/>
</dbReference>
<dbReference type="InterPro" id="IPR002044">
    <property type="entry name" value="CBM20"/>
</dbReference>
<dbReference type="Pfam" id="PF00686">
    <property type="entry name" value="CBM_20"/>
    <property type="match status" value="1"/>
</dbReference>
<dbReference type="NCBIfam" id="TIGR00685">
    <property type="entry name" value="T6PP"/>
    <property type="match status" value="1"/>
</dbReference>
<evidence type="ECO:0000259" key="4">
    <source>
        <dbReference type="PROSITE" id="PS51166"/>
    </source>
</evidence>
<accession>A0ABP0N8B9</accession>
<dbReference type="InterPro" id="IPR001830">
    <property type="entry name" value="Glyco_trans_20"/>
</dbReference>
<dbReference type="Gene3D" id="3.30.70.1020">
    <property type="entry name" value="Trehalose-6-phosphate phosphatase related protein, domain 2"/>
    <property type="match status" value="1"/>
</dbReference>
<comment type="caution">
    <text evidence="5">The sequence shown here is derived from an EMBL/GenBank/DDBJ whole genome shotgun (WGS) entry which is preliminary data.</text>
</comment>
<dbReference type="SUPFAM" id="SSF53756">
    <property type="entry name" value="UDP-Glycosyltransferase/glycogen phosphorylase"/>
    <property type="match status" value="1"/>
</dbReference>
<comment type="similarity">
    <text evidence="2">In the C-terminal section; belongs to the trehalose phosphatase family.</text>
</comment>
<evidence type="ECO:0000256" key="3">
    <source>
        <dbReference type="SAM" id="MobiDB-lite"/>
    </source>
</evidence>
<dbReference type="CDD" id="cd03788">
    <property type="entry name" value="GT20_TPS"/>
    <property type="match status" value="1"/>
</dbReference>